<dbReference type="Gene3D" id="3.30.420.10">
    <property type="entry name" value="Ribonuclease H-like superfamily/Ribonuclease H"/>
    <property type="match status" value="1"/>
</dbReference>
<dbReference type="SUPFAM" id="SSF53098">
    <property type="entry name" value="Ribonuclease H-like"/>
    <property type="match status" value="1"/>
</dbReference>
<reference evidence="2" key="1">
    <citation type="submission" date="2021-02" db="EMBL/GenBank/DDBJ databases">
        <authorList>
            <person name="Nowell W R."/>
        </authorList>
    </citation>
    <scope>NUCLEOTIDE SEQUENCE</scope>
</reference>
<sequence length="116" mass="13270">MIKRHYAGIPQQAVLININICDICQTRRSFSTITSGKPIVSIGFLTRLQVDLIDMRSTSYDGYNFIMHAKDNFSKFSWLYTLPLKEATHIVKNLGDLFYTFGPSKILQTDNGKEFT</sequence>
<evidence type="ECO:0000313" key="3">
    <source>
        <dbReference type="Proteomes" id="UP000663836"/>
    </source>
</evidence>
<dbReference type="InterPro" id="IPR036397">
    <property type="entry name" value="RNaseH_sf"/>
</dbReference>
<organism evidence="2 3">
    <name type="scientific">Rotaria sordida</name>
    <dbReference type="NCBI Taxonomy" id="392033"/>
    <lineage>
        <taxon>Eukaryota</taxon>
        <taxon>Metazoa</taxon>
        <taxon>Spiralia</taxon>
        <taxon>Gnathifera</taxon>
        <taxon>Rotifera</taxon>
        <taxon>Eurotatoria</taxon>
        <taxon>Bdelloidea</taxon>
        <taxon>Philodinida</taxon>
        <taxon>Philodinidae</taxon>
        <taxon>Rotaria</taxon>
    </lineage>
</organism>
<evidence type="ECO:0000313" key="2">
    <source>
        <dbReference type="EMBL" id="CAF3739911.1"/>
    </source>
</evidence>
<dbReference type="PROSITE" id="PS50994">
    <property type="entry name" value="INTEGRASE"/>
    <property type="match status" value="1"/>
</dbReference>
<protein>
    <recommendedName>
        <fullName evidence="1">Integrase catalytic domain-containing protein</fullName>
    </recommendedName>
</protein>
<proteinExistence type="predicted"/>
<comment type="caution">
    <text evidence="2">The sequence shown here is derived from an EMBL/GenBank/DDBJ whole genome shotgun (WGS) entry which is preliminary data.</text>
</comment>
<dbReference type="EMBL" id="CAJOBD010000948">
    <property type="protein sequence ID" value="CAF3739911.1"/>
    <property type="molecule type" value="Genomic_DNA"/>
</dbReference>
<dbReference type="GO" id="GO:0003676">
    <property type="term" value="F:nucleic acid binding"/>
    <property type="evidence" value="ECO:0007669"/>
    <property type="project" value="InterPro"/>
</dbReference>
<gene>
    <name evidence="2" type="ORF">JBS370_LOCUS11932</name>
</gene>
<dbReference type="InterPro" id="IPR001584">
    <property type="entry name" value="Integrase_cat-core"/>
</dbReference>
<feature type="domain" description="Integrase catalytic" evidence="1">
    <location>
        <begin position="34"/>
        <end position="116"/>
    </location>
</feature>
<dbReference type="GO" id="GO:0015074">
    <property type="term" value="P:DNA integration"/>
    <property type="evidence" value="ECO:0007669"/>
    <property type="project" value="InterPro"/>
</dbReference>
<name>A0A818XPS3_9BILA</name>
<accession>A0A818XPS3</accession>
<dbReference type="AlphaFoldDB" id="A0A818XPS3"/>
<dbReference type="InterPro" id="IPR012337">
    <property type="entry name" value="RNaseH-like_sf"/>
</dbReference>
<dbReference type="Proteomes" id="UP000663836">
    <property type="component" value="Unassembled WGS sequence"/>
</dbReference>
<evidence type="ECO:0000259" key="1">
    <source>
        <dbReference type="PROSITE" id="PS50994"/>
    </source>
</evidence>